<dbReference type="STRING" id="48709.A0A1D2MTD3"/>
<accession>A0A1D2MTD3</accession>
<dbReference type="InterPro" id="IPR002213">
    <property type="entry name" value="UDP_glucos_trans"/>
</dbReference>
<keyword evidence="4" id="KW-1185">Reference proteome</keyword>
<dbReference type="GO" id="GO:0008194">
    <property type="term" value="F:UDP-glycosyltransferase activity"/>
    <property type="evidence" value="ECO:0007669"/>
    <property type="project" value="InterPro"/>
</dbReference>
<organism evidence="3 4">
    <name type="scientific">Orchesella cincta</name>
    <name type="common">Springtail</name>
    <name type="synonym">Podura cincta</name>
    <dbReference type="NCBI Taxonomy" id="48709"/>
    <lineage>
        <taxon>Eukaryota</taxon>
        <taxon>Metazoa</taxon>
        <taxon>Ecdysozoa</taxon>
        <taxon>Arthropoda</taxon>
        <taxon>Hexapoda</taxon>
        <taxon>Collembola</taxon>
        <taxon>Entomobryomorpha</taxon>
        <taxon>Entomobryoidea</taxon>
        <taxon>Orchesellidae</taxon>
        <taxon>Orchesellinae</taxon>
        <taxon>Orchesella</taxon>
    </lineage>
</organism>
<evidence type="ECO:0000256" key="1">
    <source>
        <dbReference type="ARBA" id="ARBA00022679"/>
    </source>
</evidence>
<keyword evidence="1 3" id="KW-0808">Transferase</keyword>
<sequence length="69" mass="7932">MGSDQDWNMAQVEYSGIGLKLELSDITEESFSKLLEIILNDPRYESEVQRRSTLFRDRQNSPLEKAVGP</sequence>
<dbReference type="AlphaFoldDB" id="A0A1D2MTD3"/>
<evidence type="ECO:0000313" key="4">
    <source>
        <dbReference type="Proteomes" id="UP000094527"/>
    </source>
</evidence>
<feature type="region of interest" description="Disordered" evidence="2">
    <location>
        <begin position="50"/>
        <end position="69"/>
    </location>
</feature>
<dbReference type="SUPFAM" id="SSF53756">
    <property type="entry name" value="UDP-Glycosyltransferase/glycogen phosphorylase"/>
    <property type="match status" value="1"/>
</dbReference>
<comment type="caution">
    <text evidence="3">The sequence shown here is derived from an EMBL/GenBank/DDBJ whole genome shotgun (WGS) entry which is preliminary data.</text>
</comment>
<evidence type="ECO:0000256" key="2">
    <source>
        <dbReference type="SAM" id="MobiDB-lite"/>
    </source>
</evidence>
<name>A0A1D2MTD3_ORCCI</name>
<feature type="compositionally biased region" description="Basic and acidic residues" evidence="2">
    <location>
        <begin position="50"/>
        <end position="59"/>
    </location>
</feature>
<dbReference type="EMBL" id="LJIJ01000588">
    <property type="protein sequence ID" value="ODM96054.1"/>
    <property type="molecule type" value="Genomic_DNA"/>
</dbReference>
<gene>
    <name evidence="3" type="ORF">Ocin01_10634</name>
</gene>
<protein>
    <submittedName>
        <fullName evidence="3">UDP-glucuronosyltransferase 1-9</fullName>
    </submittedName>
</protein>
<dbReference type="Pfam" id="PF00201">
    <property type="entry name" value="UDPGT"/>
    <property type="match status" value="1"/>
</dbReference>
<dbReference type="Proteomes" id="UP000094527">
    <property type="component" value="Unassembled WGS sequence"/>
</dbReference>
<dbReference type="OrthoDB" id="5835829at2759"/>
<evidence type="ECO:0000313" key="3">
    <source>
        <dbReference type="EMBL" id="ODM96054.1"/>
    </source>
</evidence>
<reference evidence="3 4" key="1">
    <citation type="journal article" date="2016" name="Genome Biol. Evol.">
        <title>Gene Family Evolution Reflects Adaptation to Soil Environmental Stressors in the Genome of the Collembolan Orchesella cincta.</title>
        <authorList>
            <person name="Faddeeva-Vakhrusheva A."/>
            <person name="Derks M.F."/>
            <person name="Anvar S.Y."/>
            <person name="Agamennone V."/>
            <person name="Suring W."/>
            <person name="Smit S."/>
            <person name="van Straalen N.M."/>
            <person name="Roelofs D."/>
        </authorList>
    </citation>
    <scope>NUCLEOTIDE SEQUENCE [LARGE SCALE GENOMIC DNA]</scope>
    <source>
        <tissue evidence="3">Mixed pool</tissue>
    </source>
</reference>
<dbReference type="Gene3D" id="3.40.50.2000">
    <property type="entry name" value="Glycogen Phosphorylase B"/>
    <property type="match status" value="1"/>
</dbReference>
<proteinExistence type="predicted"/>